<evidence type="ECO:0000256" key="4">
    <source>
        <dbReference type="ARBA" id="ARBA00023136"/>
    </source>
</evidence>
<feature type="transmembrane region" description="Helical" evidence="5">
    <location>
        <begin position="190"/>
        <end position="207"/>
    </location>
</feature>
<feature type="non-terminal residue" evidence="7">
    <location>
        <position position="353"/>
    </location>
</feature>
<dbReference type="GO" id="GO:0022857">
    <property type="term" value="F:transmembrane transporter activity"/>
    <property type="evidence" value="ECO:0007669"/>
    <property type="project" value="InterPro"/>
</dbReference>
<dbReference type="InterPro" id="IPR050382">
    <property type="entry name" value="MFS_Na/Anion_cotransporter"/>
</dbReference>
<dbReference type="PANTHER" id="PTHR11662:SF405">
    <property type="entry name" value="PROTEIN CBG12249"/>
    <property type="match status" value="1"/>
</dbReference>
<feature type="transmembrane region" description="Helical" evidence="5">
    <location>
        <begin position="310"/>
        <end position="331"/>
    </location>
</feature>
<feature type="transmembrane region" description="Helical" evidence="5">
    <location>
        <begin position="151"/>
        <end position="169"/>
    </location>
</feature>
<feature type="transmembrane region" description="Helical" evidence="5">
    <location>
        <begin position="20"/>
        <end position="46"/>
    </location>
</feature>
<evidence type="ECO:0000259" key="6">
    <source>
        <dbReference type="PROSITE" id="PS50850"/>
    </source>
</evidence>
<dbReference type="Gene3D" id="1.20.1250.20">
    <property type="entry name" value="MFS general substrate transporter like domains"/>
    <property type="match status" value="2"/>
</dbReference>
<dbReference type="GO" id="GO:0016020">
    <property type="term" value="C:membrane"/>
    <property type="evidence" value="ECO:0007669"/>
    <property type="project" value="UniProtKB-SubCell"/>
</dbReference>
<organism evidence="7 8">
    <name type="scientific">Pristionchus mayeri</name>
    <dbReference type="NCBI Taxonomy" id="1317129"/>
    <lineage>
        <taxon>Eukaryota</taxon>
        <taxon>Metazoa</taxon>
        <taxon>Ecdysozoa</taxon>
        <taxon>Nematoda</taxon>
        <taxon>Chromadorea</taxon>
        <taxon>Rhabditida</taxon>
        <taxon>Rhabditina</taxon>
        <taxon>Diplogasteromorpha</taxon>
        <taxon>Diplogasteroidea</taxon>
        <taxon>Neodiplogasteridae</taxon>
        <taxon>Pristionchus</taxon>
    </lineage>
</organism>
<dbReference type="Pfam" id="PF07690">
    <property type="entry name" value="MFS_1"/>
    <property type="match status" value="1"/>
</dbReference>
<feature type="transmembrane region" description="Helical" evidence="5">
    <location>
        <begin position="273"/>
        <end position="298"/>
    </location>
</feature>
<gene>
    <name evidence="7" type="ORF">PMAYCL1PPCAC_08366</name>
</gene>
<feature type="transmembrane region" description="Helical" evidence="5">
    <location>
        <begin position="119"/>
        <end position="139"/>
    </location>
</feature>
<evidence type="ECO:0000256" key="3">
    <source>
        <dbReference type="ARBA" id="ARBA00022989"/>
    </source>
</evidence>
<proteinExistence type="predicted"/>
<evidence type="ECO:0000313" key="8">
    <source>
        <dbReference type="Proteomes" id="UP001328107"/>
    </source>
</evidence>
<feature type="transmembrane region" description="Helical" evidence="5">
    <location>
        <begin position="213"/>
        <end position="231"/>
    </location>
</feature>
<dbReference type="SUPFAM" id="SSF103473">
    <property type="entry name" value="MFS general substrate transporter"/>
    <property type="match status" value="1"/>
</dbReference>
<dbReference type="AlphaFoldDB" id="A0AAN4ZFH7"/>
<dbReference type="Proteomes" id="UP001328107">
    <property type="component" value="Unassembled WGS sequence"/>
</dbReference>
<evidence type="ECO:0000256" key="5">
    <source>
        <dbReference type="SAM" id="Phobius"/>
    </source>
</evidence>
<comment type="subcellular location">
    <subcellularLocation>
        <location evidence="1">Membrane</location>
        <topology evidence="1">Multi-pass membrane protein</topology>
    </subcellularLocation>
</comment>
<evidence type="ECO:0000256" key="1">
    <source>
        <dbReference type="ARBA" id="ARBA00004141"/>
    </source>
</evidence>
<keyword evidence="3 5" id="KW-1133">Transmembrane helix</keyword>
<accession>A0AAN4ZFH7</accession>
<dbReference type="FunFam" id="1.20.1250.20:FF:000941">
    <property type="entry name" value="Uncharacterized protein"/>
    <property type="match status" value="1"/>
</dbReference>
<dbReference type="PANTHER" id="PTHR11662">
    <property type="entry name" value="SOLUTE CARRIER FAMILY 17"/>
    <property type="match status" value="1"/>
</dbReference>
<dbReference type="InterPro" id="IPR020846">
    <property type="entry name" value="MFS_dom"/>
</dbReference>
<reference evidence="8" key="1">
    <citation type="submission" date="2022-10" db="EMBL/GenBank/DDBJ databases">
        <title>Genome assembly of Pristionchus species.</title>
        <authorList>
            <person name="Yoshida K."/>
            <person name="Sommer R.J."/>
        </authorList>
    </citation>
    <scope>NUCLEOTIDE SEQUENCE [LARGE SCALE GENOMIC DNA]</scope>
    <source>
        <strain evidence="8">RS5460</strain>
    </source>
</reference>
<dbReference type="InterPro" id="IPR036259">
    <property type="entry name" value="MFS_trans_sf"/>
</dbReference>
<feature type="non-terminal residue" evidence="7">
    <location>
        <position position="1"/>
    </location>
</feature>
<dbReference type="GO" id="GO:0006820">
    <property type="term" value="P:monoatomic anion transport"/>
    <property type="evidence" value="ECO:0007669"/>
    <property type="project" value="TreeGrafter"/>
</dbReference>
<keyword evidence="4 5" id="KW-0472">Membrane</keyword>
<keyword evidence="8" id="KW-1185">Reference proteome</keyword>
<protein>
    <recommendedName>
        <fullName evidence="6">Major facilitator superfamily (MFS) profile domain-containing protein</fullName>
    </recommendedName>
</protein>
<dbReference type="EMBL" id="BTRK01000002">
    <property type="protein sequence ID" value="GMR38171.1"/>
    <property type="molecule type" value="Genomic_DNA"/>
</dbReference>
<dbReference type="PROSITE" id="PS50850">
    <property type="entry name" value="MFS"/>
    <property type="match status" value="1"/>
</dbReference>
<keyword evidence="2 5" id="KW-0812">Transmembrane</keyword>
<comment type="caution">
    <text evidence="7">The sequence shown here is derived from an EMBL/GenBank/DDBJ whole genome shotgun (WGS) entry which is preliminary data.</text>
</comment>
<evidence type="ECO:0000256" key="2">
    <source>
        <dbReference type="ARBA" id="ARBA00022692"/>
    </source>
</evidence>
<evidence type="ECO:0000313" key="7">
    <source>
        <dbReference type="EMBL" id="GMR38171.1"/>
    </source>
</evidence>
<dbReference type="InterPro" id="IPR011701">
    <property type="entry name" value="MFS"/>
</dbReference>
<name>A0AAN4ZFH7_9BILA</name>
<feature type="domain" description="Major facilitator superfamily (MFS) profile" evidence="6">
    <location>
        <begin position="25"/>
        <end position="353"/>
    </location>
</feature>
<sequence>EVPTLSPPSLFSCQSYRLKIGLLLMFGQAVCSAMSTNLNMAVVCMVNTTAFRMQFGGNTSGREDGHSGRIEEDANAKGYNGNLLWTPQMQASLLTATFYGSIFTNSFSGSVADRFGAKLILVGSCFTYVVVTMASPYLAEYSFTAFFASRVMMGLAAGFTFPCIGSMAGRWFPPAERATMAGIYTSGHQVGLSSSSLISALLCGSTLGWPSIFYLFGALGVVFIFSFLIFASNSPSSNSFITQAESKFLESEIKRTKKSKSIPWRHLLRSKPIYACLCCNFAFNFSGTLLQAFLPTYFRDELLIPLSVNGIYTTIPFVVQIFTKTFSALVADAIKRKGVLEHTTTAKLFQTIC</sequence>